<protein>
    <recommendedName>
        <fullName evidence="3">WG repeat protein</fullName>
    </recommendedName>
</protein>
<accession>A0AA45C7K8</accession>
<dbReference type="RefSeq" id="WP_109604363.1">
    <property type="nucleotide sequence ID" value="NZ_QGGI01000005.1"/>
</dbReference>
<reference evidence="1 2" key="1">
    <citation type="submission" date="2018-05" db="EMBL/GenBank/DDBJ databases">
        <title>Genomic Encyclopedia of Type Strains, Phase IV (KMG-IV): sequencing the most valuable type-strain genomes for metagenomic binning, comparative biology and taxonomic classification.</title>
        <authorList>
            <person name="Goeker M."/>
        </authorList>
    </citation>
    <scope>NUCLEOTIDE SEQUENCE [LARGE SCALE GENOMIC DNA]</scope>
    <source>
        <strain evidence="1 2">DSM 24906</strain>
    </source>
</reference>
<evidence type="ECO:0000313" key="1">
    <source>
        <dbReference type="EMBL" id="PWJ95453.1"/>
    </source>
</evidence>
<name>A0AA45C7K8_9BACT</name>
<dbReference type="SUPFAM" id="SSF63829">
    <property type="entry name" value="Calcium-dependent phosphotriesterase"/>
    <property type="match status" value="1"/>
</dbReference>
<organism evidence="1 2">
    <name type="scientific">Oceanotoga teriensis</name>
    <dbReference type="NCBI Taxonomy" id="515440"/>
    <lineage>
        <taxon>Bacteria</taxon>
        <taxon>Thermotogati</taxon>
        <taxon>Thermotogota</taxon>
        <taxon>Thermotogae</taxon>
        <taxon>Petrotogales</taxon>
        <taxon>Petrotogaceae</taxon>
        <taxon>Oceanotoga</taxon>
    </lineage>
</organism>
<gene>
    <name evidence="1" type="ORF">C7380_10583</name>
</gene>
<evidence type="ECO:0008006" key="3">
    <source>
        <dbReference type="Google" id="ProtNLM"/>
    </source>
</evidence>
<comment type="caution">
    <text evidence="1">The sequence shown here is derived from an EMBL/GenBank/DDBJ whole genome shotgun (WGS) entry which is preliminary data.</text>
</comment>
<evidence type="ECO:0000313" key="2">
    <source>
        <dbReference type="Proteomes" id="UP000245921"/>
    </source>
</evidence>
<proteinExistence type="predicted"/>
<dbReference type="EMBL" id="QGGI01000005">
    <property type="protein sequence ID" value="PWJ95453.1"/>
    <property type="molecule type" value="Genomic_DNA"/>
</dbReference>
<dbReference type="Proteomes" id="UP000245921">
    <property type="component" value="Unassembled WGS sequence"/>
</dbReference>
<dbReference type="AlphaFoldDB" id="A0AA45C7K8"/>
<keyword evidence="2" id="KW-1185">Reference proteome</keyword>
<sequence>MKKLFLLLLILINFLYVFGGYILLKNGNMIIGDIQSLEQNVLKIISEGKVHVYSADNLSYLSYEEKITEFKKGLHLKNEIIINKKLNLYKVKDDFFYFKNDYDKLIIKKEFLSSFSIYNEESKENIINIKDTFIKFNKILLNSDNFEIILENGIIKIDLNDLNRFSSKNKNYVFYEEEFILFSNELIFKENGIVFDTFPHLKFKNINSLFLINKNSNKKNTSQVLKYEGFEEKNYGIYRINNDDDLFYTNSLIFRNNKIIGDNFEIINPSINSIEYIKVYDEINEFNNISNIYSDSDNIYIIDTFGNLYKYSYDGFLNDQILIESSYKPKRYIECFNGILITESSDYFYFINSKNMQILKKIRKSSKDIIATKINNNYYIGYFLEKYYEIYNENYSFIKRINLEDYFRNIYSYNEGYLILDYEGISFYNSENDLNWDFKINIDKNNIEIFKNKIILYTENKIYILNENGKIVKEIKFDSLVKNIFFNDKNIFVSLEDKKVYKISTEGSYELLFETEEDIIYINNNNNSYFWKEKNIYIKFDDQEFHNISISEGMKYNFVLDDYMIISSEKDIYILRVN</sequence>